<keyword evidence="2" id="KW-0217">Developmental protein</keyword>
<dbReference type="InterPro" id="IPR036790">
    <property type="entry name" value="Frizzled_dom_sf"/>
</dbReference>
<sequence length="514" mass="58019">MNSIVECEPHNSYNKPTRFYCTGCHHINRTINTTKMKTTTKFHHHHPSQHYIKLLHAQSVLLILMLFISQTLTQSQNCQSTESFFCQIKNYHTVQPFNNTLGHTTLDEAKSSLHKYGFFLNLPHCFPKVQLFLCSLYFPVCVTSPDMSTRFLLPCRNICEEAKECEPQLRSAMNSSWPPEWDCTKFEYYGGDHKLCVIDNQKESGGGGGGGGGDYLSHPSRSPTQLTSPGTDIPRLNDPQVDTQRTLIASPESQYIKPDNTTVCDEGFFDCRLTNPLRPVCIEVKYVCDGKKDCYHAERDPNEGADEAECKERCDEGQLFCDDKCINRHDICNGKVDCSSGVDEQDCIDNLTGIIQSILCIFVMVSAVYVLVRFFRVVNDLEHKEESYDTSRSNVVNPSPTPEMIVGPELIKNPNAINSKGPYEDLLTRQIFHPPLHSFPEPLYQEPSILTTRSDAYERIIPGGYSASSSVYAFESNFEQSKSLTTPPAPPPTPSLDLSSSPFMRSNFYENMED</sequence>
<dbReference type="SMART" id="SM00192">
    <property type="entry name" value="LDLa"/>
    <property type="match status" value="2"/>
</dbReference>
<evidence type="ECO:0000256" key="5">
    <source>
        <dbReference type="PROSITE-ProRule" id="PRU00124"/>
    </source>
</evidence>
<keyword evidence="3 5" id="KW-1015">Disulfide bond</keyword>
<dbReference type="CDD" id="cd00112">
    <property type="entry name" value="LDLa"/>
    <property type="match status" value="1"/>
</dbReference>
<dbReference type="Pfam" id="PF01392">
    <property type="entry name" value="Fz"/>
    <property type="match status" value="1"/>
</dbReference>
<dbReference type="GO" id="GO:0017147">
    <property type="term" value="F:Wnt-protein binding"/>
    <property type="evidence" value="ECO:0007669"/>
    <property type="project" value="TreeGrafter"/>
</dbReference>
<comment type="subcellular location">
    <subcellularLocation>
        <location evidence="1">Cell membrane</location>
        <topology evidence="1">Single-pass membrane protein</topology>
    </subcellularLocation>
</comment>
<comment type="caution">
    <text evidence="5">Lacks conserved residue(s) required for the propagation of feature annotation.</text>
</comment>
<feature type="compositionally biased region" description="Polar residues" evidence="6">
    <location>
        <begin position="219"/>
        <end position="230"/>
    </location>
</feature>
<evidence type="ECO:0000259" key="8">
    <source>
        <dbReference type="PROSITE" id="PS50038"/>
    </source>
</evidence>
<feature type="region of interest" description="Disordered" evidence="6">
    <location>
        <begin position="204"/>
        <end position="238"/>
    </location>
</feature>
<keyword evidence="7" id="KW-0472">Membrane</keyword>
<dbReference type="SMART" id="SM00063">
    <property type="entry name" value="FRI"/>
    <property type="match status" value="1"/>
</dbReference>
<keyword evidence="7" id="KW-0812">Transmembrane</keyword>
<protein>
    <submittedName>
        <fullName evidence="9">Atrial natriuretic peptide-converting enzyme</fullName>
    </submittedName>
</protein>
<dbReference type="InterPro" id="IPR002172">
    <property type="entry name" value="LDrepeatLR_classA_rpt"/>
</dbReference>
<dbReference type="AlphaFoldDB" id="A0A6G1S8T4"/>
<evidence type="ECO:0000256" key="7">
    <source>
        <dbReference type="SAM" id="Phobius"/>
    </source>
</evidence>
<evidence type="ECO:0000256" key="4">
    <source>
        <dbReference type="PROSITE-ProRule" id="PRU00090"/>
    </source>
</evidence>
<dbReference type="GO" id="GO:0060070">
    <property type="term" value="P:canonical Wnt signaling pathway"/>
    <property type="evidence" value="ECO:0007669"/>
    <property type="project" value="TreeGrafter"/>
</dbReference>
<dbReference type="PRINTS" id="PR00261">
    <property type="entry name" value="LDLRECEPTOR"/>
</dbReference>
<keyword evidence="7" id="KW-1133">Transmembrane helix</keyword>
<dbReference type="InterPro" id="IPR036055">
    <property type="entry name" value="LDL_receptor-like_sf"/>
</dbReference>
<dbReference type="PROSITE" id="PS50038">
    <property type="entry name" value="FZ"/>
    <property type="match status" value="1"/>
</dbReference>
<evidence type="ECO:0000256" key="3">
    <source>
        <dbReference type="ARBA" id="ARBA00023157"/>
    </source>
</evidence>
<feature type="compositionally biased region" description="Gly residues" evidence="6">
    <location>
        <begin position="204"/>
        <end position="214"/>
    </location>
</feature>
<evidence type="ECO:0000313" key="9">
    <source>
        <dbReference type="EMBL" id="MDE46362.1"/>
    </source>
</evidence>
<evidence type="ECO:0000256" key="6">
    <source>
        <dbReference type="SAM" id="MobiDB-lite"/>
    </source>
</evidence>
<accession>A0A6G1S8T4</accession>
<dbReference type="EMBL" id="GGYP01001591">
    <property type="protein sequence ID" value="MDE46362.1"/>
    <property type="molecule type" value="Transcribed_RNA"/>
</dbReference>
<organism evidence="9">
    <name type="scientific">Aceria tosichella</name>
    <name type="common">wheat curl mite</name>
    <dbReference type="NCBI Taxonomy" id="561515"/>
    <lineage>
        <taxon>Eukaryota</taxon>
        <taxon>Metazoa</taxon>
        <taxon>Ecdysozoa</taxon>
        <taxon>Arthropoda</taxon>
        <taxon>Chelicerata</taxon>
        <taxon>Arachnida</taxon>
        <taxon>Acari</taxon>
        <taxon>Acariformes</taxon>
        <taxon>Trombidiformes</taxon>
        <taxon>Prostigmata</taxon>
        <taxon>Eupodina</taxon>
        <taxon>Eriophyoidea</taxon>
        <taxon>Eriophyidae</taxon>
        <taxon>Eriophyinae</taxon>
        <taxon>Aceriini</taxon>
        <taxon>Aceria</taxon>
    </lineage>
</organism>
<dbReference type="Gene3D" id="4.10.400.10">
    <property type="entry name" value="Low-density Lipoprotein Receptor"/>
    <property type="match status" value="2"/>
</dbReference>
<dbReference type="InterPro" id="IPR020067">
    <property type="entry name" value="Frizzled_dom"/>
</dbReference>
<feature type="transmembrane region" description="Helical" evidence="7">
    <location>
        <begin position="354"/>
        <end position="375"/>
    </location>
</feature>
<feature type="disulfide bond" evidence="4">
    <location>
        <begin position="159"/>
        <end position="183"/>
    </location>
</feature>
<name>A0A6G1S8T4_9ACAR</name>
<gene>
    <name evidence="9" type="primary">Corin_1</name>
    <name evidence="9" type="ORF">g.18069</name>
</gene>
<dbReference type="PROSITE" id="PS50068">
    <property type="entry name" value="LDLRA_2"/>
    <property type="match status" value="2"/>
</dbReference>
<evidence type="ECO:0000256" key="1">
    <source>
        <dbReference type="ARBA" id="ARBA00004162"/>
    </source>
</evidence>
<dbReference type="PANTHER" id="PTHR11309">
    <property type="entry name" value="FRIZZLED"/>
    <property type="match status" value="1"/>
</dbReference>
<feature type="domain" description="FZ" evidence="8">
    <location>
        <begin position="73"/>
        <end position="199"/>
    </location>
</feature>
<dbReference type="GO" id="GO:0005886">
    <property type="term" value="C:plasma membrane"/>
    <property type="evidence" value="ECO:0007669"/>
    <property type="project" value="UniProtKB-SubCell"/>
</dbReference>
<feature type="disulfide bond" evidence="5">
    <location>
        <begin position="332"/>
        <end position="347"/>
    </location>
</feature>
<dbReference type="Gene3D" id="1.10.2000.10">
    <property type="entry name" value="Frizzled cysteine-rich domain"/>
    <property type="match status" value="1"/>
</dbReference>
<proteinExistence type="predicted"/>
<dbReference type="GO" id="GO:0035567">
    <property type="term" value="P:non-canonical Wnt signaling pathway"/>
    <property type="evidence" value="ECO:0007669"/>
    <property type="project" value="TreeGrafter"/>
</dbReference>
<dbReference type="GO" id="GO:0042813">
    <property type="term" value="F:Wnt receptor activity"/>
    <property type="evidence" value="ECO:0007669"/>
    <property type="project" value="TreeGrafter"/>
</dbReference>
<feature type="region of interest" description="Disordered" evidence="6">
    <location>
        <begin position="481"/>
        <end position="514"/>
    </location>
</feature>
<dbReference type="InterPro" id="IPR015526">
    <property type="entry name" value="Frizzled/SFRP"/>
</dbReference>
<reference evidence="9" key="1">
    <citation type="submission" date="2018-10" db="EMBL/GenBank/DDBJ databases">
        <title>Transcriptome assembly of Aceria tosichella (Wheat curl mite) Type 2.</title>
        <authorList>
            <person name="Scully E.D."/>
            <person name="Geib S.M."/>
            <person name="Palmer N.A."/>
            <person name="Gupta A.K."/>
            <person name="Sarath G."/>
            <person name="Tatineni S."/>
        </authorList>
    </citation>
    <scope>NUCLEOTIDE SEQUENCE</scope>
    <source>
        <strain evidence="9">LincolnNE</strain>
    </source>
</reference>
<evidence type="ECO:0000256" key="2">
    <source>
        <dbReference type="ARBA" id="ARBA00022473"/>
    </source>
</evidence>
<dbReference type="SUPFAM" id="SSF63501">
    <property type="entry name" value="Frizzled cysteine-rich domain"/>
    <property type="match status" value="1"/>
</dbReference>
<feature type="disulfide bond" evidence="4">
    <location>
        <begin position="155"/>
        <end position="196"/>
    </location>
</feature>